<keyword evidence="1" id="KW-0812">Transmembrane</keyword>
<dbReference type="Proteomes" id="UP000273145">
    <property type="component" value="Chromosome"/>
</dbReference>
<keyword evidence="1" id="KW-1133">Transmembrane helix</keyword>
<feature type="transmembrane region" description="Helical" evidence="1">
    <location>
        <begin position="27"/>
        <end position="49"/>
    </location>
</feature>
<dbReference type="KEGG" id="plen:EIM92_14845"/>
<dbReference type="RefSeq" id="WP_125083309.1">
    <property type="nucleotide sequence ID" value="NZ_CP034248.1"/>
</dbReference>
<reference evidence="2 3" key="1">
    <citation type="submission" date="2018-11" db="EMBL/GenBank/DDBJ databases">
        <title>Genome sequencing of Paenibacillus lentus DSM25539(T).</title>
        <authorList>
            <person name="Kook J.-K."/>
            <person name="Park S.-N."/>
            <person name="Lim Y.K."/>
        </authorList>
    </citation>
    <scope>NUCLEOTIDE SEQUENCE [LARGE SCALE GENOMIC DNA]</scope>
    <source>
        <strain evidence="2 3">DSM 25539</strain>
    </source>
</reference>
<keyword evidence="3" id="KW-1185">Reference proteome</keyword>
<name>A0A3S8RX55_9BACL</name>
<evidence type="ECO:0000313" key="3">
    <source>
        <dbReference type="Proteomes" id="UP000273145"/>
    </source>
</evidence>
<protein>
    <submittedName>
        <fullName evidence="2">Uncharacterized protein</fullName>
    </submittedName>
</protein>
<evidence type="ECO:0000256" key="1">
    <source>
        <dbReference type="SAM" id="Phobius"/>
    </source>
</evidence>
<dbReference type="AlphaFoldDB" id="A0A3S8RX55"/>
<dbReference type="EMBL" id="CP034248">
    <property type="protein sequence ID" value="AZK47277.1"/>
    <property type="molecule type" value="Genomic_DNA"/>
</dbReference>
<sequence>MIVIALVFVLITLYEWANWRKHYNNTAKLWKLVTVNMVLLTLLEVHFLVKDTWNINIALLGFYRFLERMF</sequence>
<keyword evidence="1" id="KW-0472">Membrane</keyword>
<accession>A0A3S8RX55</accession>
<gene>
    <name evidence="2" type="ORF">EIM92_14845</name>
</gene>
<evidence type="ECO:0000313" key="2">
    <source>
        <dbReference type="EMBL" id="AZK47277.1"/>
    </source>
</evidence>
<proteinExistence type="predicted"/>
<organism evidence="2 3">
    <name type="scientific">Paenibacillus lentus</name>
    <dbReference type="NCBI Taxonomy" id="1338368"/>
    <lineage>
        <taxon>Bacteria</taxon>
        <taxon>Bacillati</taxon>
        <taxon>Bacillota</taxon>
        <taxon>Bacilli</taxon>
        <taxon>Bacillales</taxon>
        <taxon>Paenibacillaceae</taxon>
        <taxon>Paenibacillus</taxon>
    </lineage>
</organism>
<dbReference type="OrthoDB" id="2627849at2"/>